<feature type="transmembrane region" description="Helical" evidence="14">
    <location>
        <begin position="12"/>
        <end position="33"/>
    </location>
</feature>
<dbReference type="SUPFAM" id="SSF54631">
    <property type="entry name" value="CBS-domain pair"/>
    <property type="match status" value="1"/>
</dbReference>
<evidence type="ECO:0000256" key="15">
    <source>
        <dbReference type="PIRSR" id="PIRSR006404-1"/>
    </source>
</evidence>
<dbReference type="GO" id="GO:0046872">
    <property type="term" value="F:metal ion binding"/>
    <property type="evidence" value="ECO:0007669"/>
    <property type="project" value="UniProtKB-UniRule"/>
</dbReference>
<keyword evidence="10 14" id="KW-1133">Transmembrane helix</keyword>
<keyword evidence="12 17" id="KW-0129">CBS domain</keyword>
<feature type="transmembrane region" description="Helical" evidence="14">
    <location>
        <begin position="147"/>
        <end position="168"/>
    </location>
</feature>
<accession>A0AA42B9I2</accession>
<evidence type="ECO:0000256" key="16">
    <source>
        <dbReference type="PIRSR" id="PIRSR006404-2"/>
    </source>
</evidence>
<feature type="domain" description="CBS" evidence="18">
    <location>
        <begin position="306"/>
        <end position="365"/>
    </location>
</feature>
<comment type="subcellular location">
    <subcellularLocation>
        <location evidence="1 14">Cell membrane</location>
        <topology evidence="1 14">Multi-pass membrane protein</topology>
    </subcellularLocation>
</comment>
<dbReference type="SMART" id="SM00116">
    <property type="entry name" value="CBS"/>
    <property type="match status" value="2"/>
</dbReference>
<dbReference type="InterPro" id="IPR046342">
    <property type="entry name" value="CBS_dom_sf"/>
</dbReference>
<dbReference type="PIRSF" id="PIRSF006404">
    <property type="entry name" value="UCP006404_Pept_M50_CBS"/>
    <property type="match status" value="1"/>
</dbReference>
<keyword evidence="3 14" id="KW-1003">Cell membrane</keyword>
<evidence type="ECO:0000313" key="19">
    <source>
        <dbReference type="EMBL" id="MCM8748651.1"/>
    </source>
</evidence>
<evidence type="ECO:0000256" key="5">
    <source>
        <dbReference type="ARBA" id="ARBA00022692"/>
    </source>
</evidence>
<reference evidence="19" key="1">
    <citation type="submission" date="2022-06" db="EMBL/GenBank/DDBJ databases">
        <title>CFH 74404 Thermomicrobiaceae sp.</title>
        <authorList>
            <person name="Ming H."/>
            <person name="Li W.-J."/>
            <person name="Zhao Z."/>
        </authorList>
    </citation>
    <scope>NUCLEOTIDE SEQUENCE</scope>
    <source>
        <strain evidence="19">CFH 74404</strain>
    </source>
</reference>
<evidence type="ECO:0000256" key="12">
    <source>
        <dbReference type="ARBA" id="ARBA00023122"/>
    </source>
</evidence>
<evidence type="ECO:0000256" key="2">
    <source>
        <dbReference type="ARBA" id="ARBA00007931"/>
    </source>
</evidence>
<sequence length="380" mass="41643">MGRGFRIGKIGGVEVRVHPTVVIALLWVFWHWGRSAHDPLVGALFGGFLLLAVFVSVAGHELAHSFLAQRYGLEVQDITLLPIGGVARIEQTPLSPRSEAMVALAGPLLNLVVAAGLTPALVGMLLWRGVREPLDVLLIAQETSPSSLLLLVWLANMLLALFNLLPAFPMDGGRILRAWLSWMSDRLMATRIAVSLGYLLALGLLIAGILLRDLMLPLLALFLLAAATVEARLIEVEQAMQRLPVGQFAVWDMGGVGPDQELRYALRGGPRDVAVVSGGKVVGMLWREDILRNVQVGSRLLVREVMDPSVVTVNVDTSVYDAHQRMLASGHPSIPVVEHGRYRGIFTADRLVHVYRYLQEGRRPRDRYLVIAEALGLIAR</sequence>
<keyword evidence="9 14" id="KW-0862">Zinc</keyword>
<keyword evidence="5 14" id="KW-0812">Transmembrane</keyword>
<evidence type="ECO:0000256" key="3">
    <source>
        <dbReference type="ARBA" id="ARBA00022475"/>
    </source>
</evidence>
<comment type="cofactor">
    <cofactor evidence="14 16">
        <name>Zn(2+)</name>
        <dbReference type="ChEBI" id="CHEBI:29105"/>
    </cofactor>
    <text evidence="14 16">Binds 1 zinc ion per subunit.</text>
</comment>
<feature type="active site" evidence="15">
    <location>
        <position position="61"/>
    </location>
</feature>
<dbReference type="GO" id="GO:0005886">
    <property type="term" value="C:plasma membrane"/>
    <property type="evidence" value="ECO:0007669"/>
    <property type="project" value="UniProtKB-SubCell"/>
</dbReference>
<name>A0AA42B9I2_9BACT</name>
<evidence type="ECO:0000256" key="17">
    <source>
        <dbReference type="PROSITE-ProRule" id="PRU00703"/>
    </source>
</evidence>
<keyword evidence="6 14" id="KW-0479">Metal-binding</keyword>
<comment type="similarity">
    <text evidence="2 14">Belongs to the peptidase M50B family.</text>
</comment>
<dbReference type="Proteomes" id="UP001165306">
    <property type="component" value="Unassembled WGS sequence"/>
</dbReference>
<dbReference type="InterPro" id="IPR008915">
    <property type="entry name" value="Peptidase_M50"/>
</dbReference>
<keyword evidence="7" id="KW-0677">Repeat</keyword>
<dbReference type="EMBL" id="JAMSLR010000003">
    <property type="protein sequence ID" value="MCM8748651.1"/>
    <property type="molecule type" value="Genomic_DNA"/>
</dbReference>
<evidence type="ECO:0000256" key="11">
    <source>
        <dbReference type="ARBA" id="ARBA00023049"/>
    </source>
</evidence>
<dbReference type="CDD" id="cd02205">
    <property type="entry name" value="CBS_pair_SF"/>
    <property type="match status" value="1"/>
</dbReference>
<evidence type="ECO:0000256" key="13">
    <source>
        <dbReference type="ARBA" id="ARBA00023136"/>
    </source>
</evidence>
<dbReference type="GO" id="GO:0006508">
    <property type="term" value="P:proteolysis"/>
    <property type="evidence" value="ECO:0007669"/>
    <property type="project" value="UniProtKB-KW"/>
</dbReference>
<dbReference type="GO" id="GO:0008237">
    <property type="term" value="F:metallopeptidase activity"/>
    <property type="evidence" value="ECO:0007669"/>
    <property type="project" value="UniProtKB-UniRule"/>
</dbReference>
<feature type="binding site" evidence="16">
    <location>
        <position position="171"/>
    </location>
    <ligand>
        <name>Zn(2+)</name>
        <dbReference type="ChEBI" id="CHEBI:29105"/>
        <note>catalytic</note>
    </ligand>
</feature>
<organism evidence="19 20">
    <name type="scientific">Thermalbibacter longus</name>
    <dbReference type="NCBI Taxonomy" id="2951981"/>
    <lineage>
        <taxon>Bacteria</taxon>
        <taxon>Pseudomonadati</taxon>
        <taxon>Thermomicrobiota</taxon>
        <taxon>Thermomicrobia</taxon>
        <taxon>Thermomicrobiales</taxon>
        <taxon>Thermomicrobiaceae</taxon>
        <taxon>Thermalbibacter</taxon>
    </lineage>
</organism>
<feature type="binding site" evidence="16">
    <location>
        <position position="64"/>
    </location>
    <ligand>
        <name>Zn(2+)</name>
        <dbReference type="ChEBI" id="CHEBI:29105"/>
        <note>catalytic</note>
    </ligand>
</feature>
<keyword evidence="4 14" id="KW-0645">Protease</keyword>
<dbReference type="InterPro" id="IPR000644">
    <property type="entry name" value="CBS_dom"/>
</dbReference>
<evidence type="ECO:0000256" key="10">
    <source>
        <dbReference type="ARBA" id="ARBA00022989"/>
    </source>
</evidence>
<dbReference type="Pfam" id="PF02163">
    <property type="entry name" value="Peptidase_M50"/>
    <property type="match status" value="1"/>
</dbReference>
<proteinExistence type="inferred from homology"/>
<evidence type="ECO:0000256" key="8">
    <source>
        <dbReference type="ARBA" id="ARBA00022801"/>
    </source>
</evidence>
<feature type="binding site" evidence="16">
    <location>
        <position position="60"/>
    </location>
    <ligand>
        <name>Zn(2+)</name>
        <dbReference type="ChEBI" id="CHEBI:29105"/>
        <note>catalytic</note>
    </ligand>
</feature>
<evidence type="ECO:0000256" key="7">
    <source>
        <dbReference type="ARBA" id="ARBA00022737"/>
    </source>
</evidence>
<dbReference type="PROSITE" id="PS51371">
    <property type="entry name" value="CBS"/>
    <property type="match status" value="1"/>
</dbReference>
<dbReference type="PANTHER" id="PTHR39188">
    <property type="entry name" value="MEMBRANE-ASSOCIATED ZINC METALLOPROTEASE M50B"/>
    <property type="match status" value="1"/>
</dbReference>
<keyword evidence="8 14" id="KW-0378">Hydrolase</keyword>
<dbReference type="RefSeq" id="WP_284056432.1">
    <property type="nucleotide sequence ID" value="NZ_JAMSLR010000003.1"/>
</dbReference>
<dbReference type="AlphaFoldDB" id="A0AA42B9I2"/>
<keyword evidence="13 14" id="KW-0472">Membrane</keyword>
<dbReference type="Gene3D" id="3.10.580.10">
    <property type="entry name" value="CBS-domain"/>
    <property type="match status" value="1"/>
</dbReference>
<keyword evidence="11 14" id="KW-0482">Metalloprotease</keyword>
<gene>
    <name evidence="19" type="ORF">NET02_05795</name>
</gene>
<evidence type="ECO:0000256" key="4">
    <source>
        <dbReference type="ARBA" id="ARBA00022670"/>
    </source>
</evidence>
<evidence type="ECO:0000313" key="20">
    <source>
        <dbReference type="Proteomes" id="UP001165306"/>
    </source>
</evidence>
<feature type="transmembrane region" description="Helical" evidence="14">
    <location>
        <begin position="39"/>
        <end position="60"/>
    </location>
</feature>
<evidence type="ECO:0000256" key="9">
    <source>
        <dbReference type="ARBA" id="ARBA00022833"/>
    </source>
</evidence>
<dbReference type="InterPro" id="IPR016483">
    <property type="entry name" value="UCP006404_Pept_M50_CBS"/>
</dbReference>
<dbReference type="PANTHER" id="PTHR39188:SF3">
    <property type="entry name" value="STAGE IV SPORULATION PROTEIN FB"/>
    <property type="match status" value="1"/>
</dbReference>
<evidence type="ECO:0000256" key="14">
    <source>
        <dbReference type="PIRNR" id="PIRNR006404"/>
    </source>
</evidence>
<comment type="caution">
    <text evidence="19">The sequence shown here is derived from an EMBL/GenBank/DDBJ whole genome shotgun (WGS) entry which is preliminary data.</text>
</comment>
<feature type="transmembrane region" description="Helical" evidence="14">
    <location>
        <begin position="189"/>
        <end position="210"/>
    </location>
</feature>
<evidence type="ECO:0000256" key="6">
    <source>
        <dbReference type="ARBA" id="ARBA00022723"/>
    </source>
</evidence>
<feature type="transmembrane region" description="Helical" evidence="14">
    <location>
        <begin position="102"/>
        <end position="127"/>
    </location>
</feature>
<keyword evidence="20" id="KW-1185">Reference proteome</keyword>
<protein>
    <recommendedName>
        <fullName evidence="14">Zinc metalloprotease</fullName>
    </recommendedName>
</protein>
<evidence type="ECO:0000256" key="1">
    <source>
        <dbReference type="ARBA" id="ARBA00004651"/>
    </source>
</evidence>
<evidence type="ECO:0000259" key="18">
    <source>
        <dbReference type="PROSITE" id="PS51371"/>
    </source>
</evidence>
<dbReference type="Pfam" id="PF00571">
    <property type="entry name" value="CBS"/>
    <property type="match status" value="1"/>
</dbReference>